<dbReference type="Proteomes" id="UP001610446">
    <property type="component" value="Unassembled WGS sequence"/>
</dbReference>
<gene>
    <name evidence="1" type="ORF">BJY01DRAFT_226838</name>
</gene>
<accession>A0ABR4IT56</accession>
<dbReference type="EMBL" id="JBFXLU010000294">
    <property type="protein sequence ID" value="KAL2830958.1"/>
    <property type="molecule type" value="Genomic_DNA"/>
</dbReference>
<sequence>MLTPQSKANTKPAASSLTDLCCTFSAKATFSSGSLTSRPAPPFQAISSLRYPQNLRPWIGVHPIKILTPQAYIDSILWLQLRDMGPDCWSRHALESRWSDIELPLRFNKLDYSHSENFAAAWAEMKQCHGYLYGPVMMTLRQELLTAASCPARRLFRPSQMMGFEDDQACGGRI</sequence>
<protein>
    <submittedName>
        <fullName evidence="1">Uncharacterized protein</fullName>
    </submittedName>
</protein>
<evidence type="ECO:0000313" key="1">
    <source>
        <dbReference type="EMBL" id="KAL2830958.1"/>
    </source>
</evidence>
<evidence type="ECO:0000313" key="2">
    <source>
        <dbReference type="Proteomes" id="UP001610446"/>
    </source>
</evidence>
<reference evidence="1 2" key="1">
    <citation type="submission" date="2024-07" db="EMBL/GenBank/DDBJ databases">
        <title>Section-level genome sequencing and comparative genomics of Aspergillus sections Usti and Cavernicolus.</title>
        <authorList>
            <consortium name="Lawrence Berkeley National Laboratory"/>
            <person name="Nybo J.L."/>
            <person name="Vesth T.C."/>
            <person name="Theobald S."/>
            <person name="Frisvad J.C."/>
            <person name="Larsen T.O."/>
            <person name="Kjaerboelling I."/>
            <person name="Rothschild-Mancinelli K."/>
            <person name="Lyhne E.K."/>
            <person name="Kogle M.E."/>
            <person name="Barry K."/>
            <person name="Clum A."/>
            <person name="Na H."/>
            <person name="Ledsgaard L."/>
            <person name="Lin J."/>
            <person name="Lipzen A."/>
            <person name="Kuo A."/>
            <person name="Riley R."/>
            <person name="Mondo S."/>
            <person name="Labutti K."/>
            <person name="Haridas S."/>
            <person name="Pangalinan J."/>
            <person name="Salamov A.A."/>
            <person name="Simmons B.A."/>
            <person name="Magnuson J.K."/>
            <person name="Chen J."/>
            <person name="Drula E."/>
            <person name="Henrissat B."/>
            <person name="Wiebenga A."/>
            <person name="Lubbers R.J."/>
            <person name="Gomes A.C."/>
            <person name="Makela M.R."/>
            <person name="Stajich J."/>
            <person name="Grigoriev I.V."/>
            <person name="Mortensen U.H."/>
            <person name="De Vries R.P."/>
            <person name="Baker S.E."/>
            <person name="Andersen M.R."/>
        </authorList>
    </citation>
    <scope>NUCLEOTIDE SEQUENCE [LARGE SCALE GENOMIC DNA]</scope>
    <source>
        <strain evidence="1 2">CBS 123904</strain>
    </source>
</reference>
<comment type="caution">
    <text evidence="1">The sequence shown here is derived from an EMBL/GenBank/DDBJ whole genome shotgun (WGS) entry which is preliminary data.</text>
</comment>
<name>A0ABR4IT56_9EURO</name>
<keyword evidence="2" id="KW-1185">Reference proteome</keyword>
<organism evidence="1 2">
    <name type="scientific">Aspergillus pseudoustus</name>
    <dbReference type="NCBI Taxonomy" id="1810923"/>
    <lineage>
        <taxon>Eukaryota</taxon>
        <taxon>Fungi</taxon>
        <taxon>Dikarya</taxon>
        <taxon>Ascomycota</taxon>
        <taxon>Pezizomycotina</taxon>
        <taxon>Eurotiomycetes</taxon>
        <taxon>Eurotiomycetidae</taxon>
        <taxon>Eurotiales</taxon>
        <taxon>Aspergillaceae</taxon>
        <taxon>Aspergillus</taxon>
        <taxon>Aspergillus subgen. Nidulantes</taxon>
    </lineage>
</organism>
<proteinExistence type="predicted"/>